<dbReference type="InterPro" id="IPR012334">
    <property type="entry name" value="Pectin_lyas_fold"/>
</dbReference>
<feature type="active site" evidence="8">
    <location>
        <position position="167"/>
    </location>
</feature>
<keyword evidence="5 9" id="KW-0378">Hydrolase</keyword>
<evidence type="ECO:0000256" key="2">
    <source>
        <dbReference type="ARBA" id="ARBA00008834"/>
    </source>
</evidence>
<evidence type="ECO:0000256" key="8">
    <source>
        <dbReference type="PROSITE-ProRule" id="PRU10052"/>
    </source>
</evidence>
<dbReference type="GO" id="GO:0071555">
    <property type="term" value="P:cell wall organization"/>
    <property type="evidence" value="ECO:0007669"/>
    <property type="project" value="UniProtKB-KW"/>
</dbReference>
<evidence type="ECO:0000256" key="1">
    <source>
        <dbReference type="ARBA" id="ARBA00004191"/>
    </source>
</evidence>
<proteinExistence type="inferred from homology"/>
<evidence type="ECO:0000313" key="11">
    <source>
        <dbReference type="Proteomes" id="UP000245207"/>
    </source>
</evidence>
<comment type="caution">
    <text evidence="10">The sequence shown here is derived from an EMBL/GenBank/DDBJ whole genome shotgun (WGS) entry which is preliminary data.</text>
</comment>
<keyword evidence="4" id="KW-0964">Secreted</keyword>
<dbReference type="SMART" id="SM00710">
    <property type="entry name" value="PbH1"/>
    <property type="match status" value="5"/>
</dbReference>
<comment type="similarity">
    <text evidence="2 9">Belongs to the glycosyl hydrolase 28 family.</text>
</comment>
<evidence type="ECO:0000256" key="9">
    <source>
        <dbReference type="RuleBase" id="RU361169"/>
    </source>
</evidence>
<feature type="active site" evidence="8">
    <location>
        <position position="72"/>
    </location>
</feature>
<keyword evidence="7" id="KW-0961">Cell wall biogenesis/degradation</keyword>
<dbReference type="AlphaFoldDB" id="A0A2U1KFM1"/>
<keyword evidence="6 9" id="KW-0326">Glycosidase</keyword>
<accession>A0A2U1KFM1</accession>
<keyword evidence="11" id="KW-1185">Reference proteome</keyword>
<evidence type="ECO:0000256" key="4">
    <source>
        <dbReference type="ARBA" id="ARBA00022525"/>
    </source>
</evidence>
<dbReference type="Pfam" id="PF00295">
    <property type="entry name" value="Glyco_hydro_28"/>
    <property type="match status" value="2"/>
</dbReference>
<evidence type="ECO:0000256" key="6">
    <source>
        <dbReference type="ARBA" id="ARBA00023295"/>
    </source>
</evidence>
<dbReference type="OrthoDB" id="187139at2759"/>
<protein>
    <submittedName>
        <fullName evidence="10">Polygalacturonase</fullName>
    </submittedName>
</protein>
<dbReference type="Gene3D" id="2.160.20.10">
    <property type="entry name" value="Single-stranded right-handed beta-helix, Pectin lyase-like"/>
    <property type="match status" value="2"/>
</dbReference>
<dbReference type="GO" id="GO:0005975">
    <property type="term" value="P:carbohydrate metabolic process"/>
    <property type="evidence" value="ECO:0007669"/>
    <property type="project" value="InterPro"/>
</dbReference>
<gene>
    <name evidence="10" type="ORF">CTI12_AA608330</name>
</gene>
<dbReference type="Proteomes" id="UP000245207">
    <property type="component" value="Unassembled WGS sequence"/>
</dbReference>
<name>A0A2U1KFM1_ARTAN</name>
<dbReference type="STRING" id="35608.A0A2U1KFM1"/>
<keyword evidence="3" id="KW-0134">Cell wall</keyword>
<dbReference type="GO" id="GO:0004650">
    <property type="term" value="F:polygalacturonase activity"/>
    <property type="evidence" value="ECO:0007669"/>
    <property type="project" value="InterPro"/>
</dbReference>
<dbReference type="PANTHER" id="PTHR31375">
    <property type="match status" value="1"/>
</dbReference>
<dbReference type="InterPro" id="IPR006626">
    <property type="entry name" value="PbH1"/>
</dbReference>
<dbReference type="EMBL" id="PKPP01019787">
    <property type="protein sequence ID" value="PWA35572.1"/>
    <property type="molecule type" value="Genomic_DNA"/>
</dbReference>
<comment type="subcellular location">
    <subcellularLocation>
        <location evidence="1">Secreted</location>
        <location evidence="1">Cell wall</location>
    </subcellularLocation>
</comment>
<reference evidence="10 11" key="1">
    <citation type="journal article" date="2018" name="Mol. Plant">
        <title>The genome of Artemisia annua provides insight into the evolution of Asteraceae family and artemisinin biosynthesis.</title>
        <authorList>
            <person name="Shen Q."/>
            <person name="Zhang L."/>
            <person name="Liao Z."/>
            <person name="Wang S."/>
            <person name="Yan T."/>
            <person name="Shi P."/>
            <person name="Liu M."/>
            <person name="Fu X."/>
            <person name="Pan Q."/>
            <person name="Wang Y."/>
            <person name="Lv Z."/>
            <person name="Lu X."/>
            <person name="Zhang F."/>
            <person name="Jiang W."/>
            <person name="Ma Y."/>
            <person name="Chen M."/>
            <person name="Hao X."/>
            <person name="Li L."/>
            <person name="Tang Y."/>
            <person name="Lv G."/>
            <person name="Zhou Y."/>
            <person name="Sun X."/>
            <person name="Brodelius P.E."/>
            <person name="Rose J.K.C."/>
            <person name="Tang K."/>
        </authorList>
    </citation>
    <scope>NUCLEOTIDE SEQUENCE [LARGE SCALE GENOMIC DNA]</scope>
    <source>
        <strain evidence="11">cv. Huhao1</strain>
        <tissue evidence="10">Leaf</tissue>
    </source>
</reference>
<organism evidence="10 11">
    <name type="scientific">Artemisia annua</name>
    <name type="common">Sweet wormwood</name>
    <dbReference type="NCBI Taxonomy" id="35608"/>
    <lineage>
        <taxon>Eukaryota</taxon>
        <taxon>Viridiplantae</taxon>
        <taxon>Streptophyta</taxon>
        <taxon>Embryophyta</taxon>
        <taxon>Tracheophyta</taxon>
        <taxon>Spermatophyta</taxon>
        <taxon>Magnoliopsida</taxon>
        <taxon>eudicotyledons</taxon>
        <taxon>Gunneridae</taxon>
        <taxon>Pentapetalae</taxon>
        <taxon>asterids</taxon>
        <taxon>campanulids</taxon>
        <taxon>Asterales</taxon>
        <taxon>Asteraceae</taxon>
        <taxon>Asteroideae</taxon>
        <taxon>Anthemideae</taxon>
        <taxon>Artemisiinae</taxon>
        <taxon>Artemisia</taxon>
    </lineage>
</organism>
<evidence type="ECO:0000256" key="7">
    <source>
        <dbReference type="ARBA" id="ARBA00023316"/>
    </source>
</evidence>
<sequence length="292" mass="30784">MQISFDHCENVQVSKLQVTAPEDSPNTDGIHITHTQNITLSDCTIGTGDDCISIETGSTNVQATGITCGPGHGISIGSLGDHNSEAYVSDITVDGAELTGTTNGLRIKTWQGGSGNATNINFKNIKMKNVKNPIIIDQQYCDQDEPCKEQTGSTNVQATGISCGPGHGISIGSLGDHNSEAYVSDITVDGAELTGTTNGLRIKTWQSSAVEIKDVTYQSITGTSANEEAIIFDCSKGHPCQGIVLQDIDISMEGDGEAKANCTNAEVTLKGKVKPQCSKNIIQDQPGYVAYI</sequence>
<dbReference type="InterPro" id="IPR000743">
    <property type="entry name" value="Glyco_hydro_28"/>
</dbReference>
<evidence type="ECO:0000256" key="3">
    <source>
        <dbReference type="ARBA" id="ARBA00022512"/>
    </source>
</evidence>
<dbReference type="SUPFAM" id="SSF51126">
    <property type="entry name" value="Pectin lyase-like"/>
    <property type="match status" value="2"/>
</dbReference>
<dbReference type="InterPro" id="IPR011050">
    <property type="entry name" value="Pectin_lyase_fold/virulence"/>
</dbReference>
<dbReference type="PROSITE" id="PS00502">
    <property type="entry name" value="POLYGALACTURONASE"/>
    <property type="match status" value="2"/>
</dbReference>
<evidence type="ECO:0000256" key="5">
    <source>
        <dbReference type="ARBA" id="ARBA00022801"/>
    </source>
</evidence>
<evidence type="ECO:0000313" key="10">
    <source>
        <dbReference type="EMBL" id="PWA35572.1"/>
    </source>
</evidence>